<comment type="subcellular location">
    <subcellularLocation>
        <location evidence="3 13">Cytoplasm</location>
    </subcellularLocation>
</comment>
<dbReference type="Ensembl" id="ENSCCRT00015125267.1">
    <property type="protein sequence ID" value="ENSCCRP00015121428.1"/>
    <property type="gene ID" value="ENSCCRG00015047221.1"/>
</dbReference>
<dbReference type="Pfam" id="PF00330">
    <property type="entry name" value="Aconitase"/>
    <property type="match status" value="1"/>
</dbReference>
<dbReference type="Gene3D" id="6.10.190.10">
    <property type="match status" value="1"/>
</dbReference>
<dbReference type="NCBIfam" id="TIGR01341">
    <property type="entry name" value="aconitase_1"/>
    <property type="match status" value="1"/>
</dbReference>
<dbReference type="GO" id="GO:0030350">
    <property type="term" value="F:iron-responsive element binding"/>
    <property type="evidence" value="ECO:0007669"/>
    <property type="project" value="UniProtKB-ARBA"/>
</dbReference>
<feature type="domain" description="Aconitase A/isopropylmalate dehydratase small subunit swivel" evidence="15">
    <location>
        <begin position="699"/>
        <end position="825"/>
    </location>
</feature>
<comment type="function">
    <text evidence="2">RNA-binding protein that binds to iron-responsive elements (IRES), which are stem-loop structures found in the 5'-UTR of ferritin, and delta aminolevulinic acid synthase mRNAs, and in the 3'-UTR of transferrin receptor mRNA. Binding to the IRE element in ferritin results in the repression of its mRNA translation. Binding of the protein to the transferrin receptor mRNA inhibits the degradation of this otherwise rapidly degraded mRNA.</text>
</comment>
<dbReference type="Gene3D" id="3.20.19.10">
    <property type="entry name" value="Aconitase, domain 4"/>
    <property type="match status" value="1"/>
</dbReference>
<dbReference type="Pfam" id="PF00694">
    <property type="entry name" value="Aconitase_C"/>
    <property type="match status" value="1"/>
</dbReference>
<keyword evidence="7 13" id="KW-0963">Cytoplasm</keyword>
<evidence type="ECO:0000256" key="3">
    <source>
        <dbReference type="ARBA" id="ARBA00004496"/>
    </source>
</evidence>
<keyword evidence="12 13" id="KW-0411">Iron-sulfur</keyword>
<comment type="similarity">
    <text evidence="4 13">Belongs to the aconitase/IPM isomerase family.</text>
</comment>
<dbReference type="GO" id="GO:0046872">
    <property type="term" value="F:metal ion binding"/>
    <property type="evidence" value="ECO:0007669"/>
    <property type="project" value="UniProtKB-KW"/>
</dbReference>
<evidence type="ECO:0000256" key="4">
    <source>
        <dbReference type="ARBA" id="ARBA00007185"/>
    </source>
</evidence>
<dbReference type="PROSITE" id="PS01244">
    <property type="entry name" value="ACONITASE_2"/>
    <property type="match status" value="1"/>
</dbReference>
<dbReference type="FunFam" id="3.30.499.10:FF:000011">
    <property type="entry name" value="Iron-responsive element binding protein 2"/>
    <property type="match status" value="1"/>
</dbReference>
<evidence type="ECO:0000256" key="9">
    <source>
        <dbReference type="ARBA" id="ARBA00022843"/>
    </source>
</evidence>
<dbReference type="SUPFAM" id="SSF53732">
    <property type="entry name" value="Aconitase iron-sulfur domain"/>
    <property type="match status" value="1"/>
</dbReference>
<dbReference type="PROSITE" id="PS00450">
    <property type="entry name" value="ACONITASE_1"/>
    <property type="match status" value="1"/>
</dbReference>
<evidence type="ECO:0000256" key="8">
    <source>
        <dbReference type="ARBA" id="ARBA00022723"/>
    </source>
</evidence>
<evidence type="ECO:0000259" key="14">
    <source>
        <dbReference type="Pfam" id="PF00330"/>
    </source>
</evidence>
<comment type="cofactor">
    <cofactor evidence="1">
        <name>[4Fe-4S] cluster</name>
        <dbReference type="ChEBI" id="CHEBI:49883"/>
    </cofactor>
</comment>
<keyword evidence="6 13" id="KW-0004">4Fe-4S</keyword>
<dbReference type="FunFam" id="3.20.19.10:FF:000005">
    <property type="entry name" value="Iron-responsive element-binding protein 2"/>
    <property type="match status" value="1"/>
</dbReference>
<dbReference type="PANTHER" id="PTHR11670">
    <property type="entry name" value="ACONITASE/IRON-RESPONSIVE ELEMENT FAMILY MEMBER"/>
    <property type="match status" value="1"/>
</dbReference>
<evidence type="ECO:0000256" key="2">
    <source>
        <dbReference type="ARBA" id="ARBA00003938"/>
    </source>
</evidence>
<dbReference type="Gene3D" id="3.30.499.10">
    <property type="entry name" value="Aconitase, domain 3"/>
    <property type="match status" value="2"/>
</dbReference>
<feature type="domain" description="Aconitase/3-isopropylmalate dehydratase large subunit alpha/beta/alpha" evidence="14">
    <location>
        <begin position="86"/>
        <end position="570"/>
    </location>
</feature>
<accession>A0A8C2BJF9</accession>
<evidence type="ECO:0000256" key="11">
    <source>
        <dbReference type="ARBA" id="ARBA00023004"/>
    </source>
</evidence>
<evidence type="ECO:0000256" key="1">
    <source>
        <dbReference type="ARBA" id="ARBA00001966"/>
    </source>
</evidence>
<dbReference type="CDD" id="cd01586">
    <property type="entry name" value="AcnA_IRP"/>
    <property type="match status" value="1"/>
</dbReference>
<dbReference type="InterPro" id="IPR015931">
    <property type="entry name" value="Acnase/IPM_dHydase_lsu_aba_1/3"/>
</dbReference>
<dbReference type="CDD" id="cd01580">
    <property type="entry name" value="AcnA_IRP_Swivel"/>
    <property type="match status" value="1"/>
</dbReference>
<dbReference type="InterPro" id="IPR044137">
    <property type="entry name" value="AcnA_IRP_Swivel"/>
</dbReference>
<dbReference type="AlphaFoldDB" id="A0A8C2BJF9"/>
<evidence type="ECO:0000313" key="17">
    <source>
        <dbReference type="Proteomes" id="UP000694700"/>
    </source>
</evidence>
<dbReference type="NCBIfam" id="NF009520">
    <property type="entry name" value="PRK12881.1"/>
    <property type="match status" value="1"/>
</dbReference>
<dbReference type="PRINTS" id="PR00415">
    <property type="entry name" value="ACONITASE"/>
</dbReference>
<evidence type="ECO:0000256" key="12">
    <source>
        <dbReference type="ARBA" id="ARBA00023014"/>
    </source>
</evidence>
<dbReference type="SUPFAM" id="SSF52016">
    <property type="entry name" value="LeuD/IlvD-like"/>
    <property type="match status" value="1"/>
</dbReference>
<keyword evidence="11 13" id="KW-0408">Iron</keyword>
<dbReference type="NCBIfam" id="NF006757">
    <property type="entry name" value="PRK09277.1"/>
    <property type="match status" value="1"/>
</dbReference>
<dbReference type="Proteomes" id="UP000694700">
    <property type="component" value="Unplaced"/>
</dbReference>
<reference evidence="16" key="1">
    <citation type="submission" date="2025-08" db="UniProtKB">
        <authorList>
            <consortium name="Ensembl"/>
        </authorList>
    </citation>
    <scope>IDENTIFICATION</scope>
</reference>
<name>A0A8C2BJF9_CYPCA</name>
<keyword evidence="8" id="KW-0479">Metal-binding</keyword>
<protein>
    <recommendedName>
        <fullName evidence="5">Iron-responsive element-binding protein 2</fullName>
    </recommendedName>
</protein>
<evidence type="ECO:0000256" key="5">
    <source>
        <dbReference type="ARBA" id="ARBA00015385"/>
    </source>
</evidence>
<evidence type="ECO:0000256" key="6">
    <source>
        <dbReference type="ARBA" id="ARBA00022485"/>
    </source>
</evidence>
<dbReference type="GO" id="GO:0005737">
    <property type="term" value="C:cytoplasm"/>
    <property type="evidence" value="ECO:0007669"/>
    <property type="project" value="UniProtKB-SubCell"/>
</dbReference>
<evidence type="ECO:0000259" key="15">
    <source>
        <dbReference type="Pfam" id="PF00694"/>
    </source>
</evidence>
<dbReference type="InterPro" id="IPR036008">
    <property type="entry name" value="Aconitase_4Fe-4S_dom"/>
</dbReference>
<evidence type="ECO:0000256" key="13">
    <source>
        <dbReference type="RuleBase" id="RU361275"/>
    </source>
</evidence>
<dbReference type="GO" id="GO:0017148">
    <property type="term" value="P:negative regulation of translation"/>
    <property type="evidence" value="ECO:0007669"/>
    <property type="project" value="UniProtKB-ARBA"/>
</dbReference>
<proteinExistence type="inferred from homology"/>
<evidence type="ECO:0000256" key="10">
    <source>
        <dbReference type="ARBA" id="ARBA00022884"/>
    </source>
</evidence>
<evidence type="ECO:0000256" key="7">
    <source>
        <dbReference type="ARBA" id="ARBA00022490"/>
    </source>
</evidence>
<dbReference type="InterPro" id="IPR000573">
    <property type="entry name" value="AconitaseA/IPMdHydase_ssu_swvl"/>
</dbReference>
<dbReference type="FunFam" id="3.30.499.10:FF:000005">
    <property type="entry name" value="cytoplasmic aconitate hydratase"/>
    <property type="match status" value="1"/>
</dbReference>
<evidence type="ECO:0000313" key="16">
    <source>
        <dbReference type="Ensembl" id="ENSCCRP00015121428.1"/>
    </source>
</evidence>
<dbReference type="InterPro" id="IPR001030">
    <property type="entry name" value="Acoase/IPM_deHydtase_lsu_aba"/>
</dbReference>
<keyword evidence="10" id="KW-0694">RNA-binding</keyword>
<keyword evidence="9" id="KW-0832">Ubl conjugation</keyword>
<dbReference type="InterPro" id="IPR018136">
    <property type="entry name" value="Aconitase_4Fe-4S_BS"/>
</dbReference>
<dbReference type="GO" id="GO:0051539">
    <property type="term" value="F:4 iron, 4 sulfur cluster binding"/>
    <property type="evidence" value="ECO:0007669"/>
    <property type="project" value="UniProtKB-KW"/>
</dbReference>
<sequence>MSFNACVSALNGCELGLSALKHPFGHLIDTLQSEQYEERRYFNPQKLRDVRYEKLPFCMRVLLESTIRKCDGFYIKTDDVSSILDWQKQQNQAEVAFSPARVLLQDFTGIPAMVDLAAMRDALAKQGVDPNLVNPRCPTDLIVDHSLQIDYKIELIRNKERLQFFKWCSKAFKNINVVPPDINTVHQLNLEYLCQVVQEGEGFIYPDSVVGTDSHTTMINGLGILGWGVGGIESEAVMLGQPVSLTLPQVVGCKIVGTISPLATSIDIVLGITKHLRQAGIGGKFVEFFGPGVQQLSAPDRTTIANMCPEYNATVSFFPVDDITLQHFKHTSTDHTEKLVVLEDYLKAIKLFRSYSDQSEEPQYSEMNLSSIVPHVSGPKRPQDRVAVTCMKEDFINCLNEKVGFKGFHISKEKQATQVPFLHEGAEYNLAHGSVVIAAVISCTNNCNPSVMLAAGLLAKKAIEAGLKVKPYIRTSLVPGSGTVTHYLNTSGVLPYLRKLGFEVVGYGCATCVGNTAPLPESVVDAIKQGDLVACGVLSGNRHLEGRLCDCVRANYLASPPLVVAYAIAGTVSINLETEPLGVNSEGKDVYLRDIWPSKEEVNHTEENIVIDSMFKELRSRMEKGSSFWNSLESAESALFPWDPKSTYIRCPSFFNKLSKEACTPQSIEGAYPLLFLGDKVTTDHISPAGSIARVSAAAKYLQSKRLTPREFNSYGARRGNDAVMTRGTFASIKLQNRLIGKTGPRTLHIPSGQTLDVFEAAERYQRDGVPLIILAGKEYGSGSSRDWAAKGPYLMGVRAVIAESFEKIHRNHLVGMGIAPLQFLPGQSADSLELCGKERFTINIPQELIPRQQLIVQVDTGKSFSVMALFENDMDVAFFRHGGILKYVARSLLP</sequence>
<dbReference type="InterPro" id="IPR006249">
    <property type="entry name" value="Aconitase/IRP2"/>
</dbReference>
<dbReference type="InterPro" id="IPR015928">
    <property type="entry name" value="Aconitase/3IPM_dehydase_swvl"/>
</dbReference>
<organism evidence="16 17">
    <name type="scientific">Cyprinus carpio</name>
    <name type="common">Common carp</name>
    <dbReference type="NCBI Taxonomy" id="7962"/>
    <lineage>
        <taxon>Eukaryota</taxon>
        <taxon>Metazoa</taxon>
        <taxon>Chordata</taxon>
        <taxon>Craniata</taxon>
        <taxon>Vertebrata</taxon>
        <taxon>Euteleostomi</taxon>
        <taxon>Actinopterygii</taxon>
        <taxon>Neopterygii</taxon>
        <taxon>Teleostei</taxon>
        <taxon>Ostariophysi</taxon>
        <taxon>Cypriniformes</taxon>
        <taxon>Cyprinidae</taxon>
        <taxon>Cyprininae</taxon>
        <taxon>Cyprinus</taxon>
    </lineage>
</organism>